<keyword evidence="3 8" id="KW-0238">DNA-binding</keyword>
<evidence type="ECO:0000313" key="16">
    <source>
        <dbReference type="RefSeq" id="XP_008466655.1"/>
    </source>
</evidence>
<evidence type="ECO:0000256" key="9">
    <source>
        <dbReference type="RuleBase" id="RU000682"/>
    </source>
</evidence>
<comment type="subcellular location">
    <subcellularLocation>
        <location evidence="1 8 9">Nucleus</location>
    </subcellularLocation>
</comment>
<evidence type="ECO:0000256" key="7">
    <source>
        <dbReference type="ARBA" id="ARBA00025748"/>
    </source>
</evidence>
<accession>A0A1S3CRT3</accession>
<keyword evidence="4 8" id="KW-0371">Homeobox</keyword>
<evidence type="ECO:0000256" key="6">
    <source>
        <dbReference type="ARBA" id="ARBA00023242"/>
    </source>
</evidence>
<dbReference type="GO" id="GO:0005634">
    <property type="term" value="C:nucleus"/>
    <property type="evidence" value="ECO:0007669"/>
    <property type="project" value="UniProtKB-SubCell"/>
</dbReference>
<dbReference type="RefSeq" id="XP_008466655.1">
    <property type="nucleotide sequence ID" value="XM_008468433.2"/>
</dbReference>
<evidence type="ECO:0000256" key="8">
    <source>
        <dbReference type="PROSITE-ProRule" id="PRU00108"/>
    </source>
</evidence>
<dbReference type="AlphaFoldDB" id="A0A1S3CRT3"/>
<dbReference type="InterPro" id="IPR009057">
    <property type="entry name" value="Homeodomain-like_sf"/>
</dbReference>
<evidence type="ECO:0000256" key="1">
    <source>
        <dbReference type="ARBA" id="ARBA00004123"/>
    </source>
</evidence>
<evidence type="ECO:0000256" key="11">
    <source>
        <dbReference type="SAM" id="Coils"/>
    </source>
</evidence>
<dbReference type="InterPro" id="IPR001356">
    <property type="entry name" value="HD"/>
</dbReference>
<dbReference type="PROSITE" id="PS50071">
    <property type="entry name" value="HOMEOBOX_2"/>
    <property type="match status" value="1"/>
</dbReference>
<evidence type="ECO:0000313" key="15">
    <source>
        <dbReference type="Proteomes" id="UP001652600"/>
    </source>
</evidence>
<dbReference type="Pfam" id="PF02183">
    <property type="entry name" value="HALZ"/>
    <property type="match status" value="1"/>
</dbReference>
<dbReference type="GO" id="GO:0000981">
    <property type="term" value="F:DNA-binding transcription factor activity, RNA polymerase II-specific"/>
    <property type="evidence" value="ECO:0007669"/>
    <property type="project" value="UniProtKB-UniRule"/>
</dbReference>
<evidence type="ECO:0000256" key="12">
    <source>
        <dbReference type="SAM" id="MobiDB-lite"/>
    </source>
</evidence>
<keyword evidence="6 8" id="KW-0539">Nucleus</keyword>
<dbReference type="InterPro" id="IPR045224">
    <property type="entry name" value="HDZip_class_I_plant"/>
</dbReference>
<comment type="similarity">
    <text evidence="7 10">Belongs to the HD-ZIP homeobox family. Class I subfamily.</text>
</comment>
<comment type="function">
    <text evidence="10">Transcription factor.</text>
</comment>
<dbReference type="GO" id="GO:0043565">
    <property type="term" value="F:sequence-specific DNA binding"/>
    <property type="evidence" value="ECO:0007669"/>
    <property type="project" value="InterPro"/>
</dbReference>
<gene>
    <name evidence="16" type="primary">LOC103504010</name>
    <name evidence="14" type="synonym">103504010</name>
</gene>
<dbReference type="GeneID" id="103504010"/>
<feature type="region of interest" description="Disordered" evidence="12">
    <location>
        <begin position="40"/>
        <end position="66"/>
    </location>
</feature>
<keyword evidence="2 10" id="KW-0805">Transcription regulation</keyword>
<dbReference type="InterPro" id="IPR017970">
    <property type="entry name" value="Homeobox_CS"/>
</dbReference>
<dbReference type="PANTHER" id="PTHR24326">
    <property type="entry name" value="HOMEOBOX-LEUCINE ZIPPER PROTEIN"/>
    <property type="match status" value="1"/>
</dbReference>
<dbReference type="SUPFAM" id="SSF46689">
    <property type="entry name" value="Homeodomain-like"/>
    <property type="match status" value="1"/>
</dbReference>
<keyword evidence="11" id="KW-0175">Coiled coil</keyword>
<evidence type="ECO:0000313" key="14">
    <source>
        <dbReference type="EnsemblPlants" id="MELO3C003554.2.1"/>
    </source>
</evidence>
<organism evidence="15 16">
    <name type="scientific">Cucumis melo</name>
    <name type="common">Muskmelon</name>
    <dbReference type="NCBI Taxonomy" id="3656"/>
    <lineage>
        <taxon>Eukaryota</taxon>
        <taxon>Viridiplantae</taxon>
        <taxon>Streptophyta</taxon>
        <taxon>Embryophyta</taxon>
        <taxon>Tracheophyta</taxon>
        <taxon>Spermatophyta</taxon>
        <taxon>Magnoliopsida</taxon>
        <taxon>eudicotyledons</taxon>
        <taxon>Gunneridae</taxon>
        <taxon>Pentapetalae</taxon>
        <taxon>rosids</taxon>
        <taxon>fabids</taxon>
        <taxon>Cucurbitales</taxon>
        <taxon>Cucurbitaceae</taxon>
        <taxon>Benincaseae</taxon>
        <taxon>Cucumis</taxon>
    </lineage>
</organism>
<evidence type="ECO:0000256" key="2">
    <source>
        <dbReference type="ARBA" id="ARBA00023015"/>
    </source>
</evidence>
<dbReference type="GO" id="GO:0045893">
    <property type="term" value="P:positive regulation of DNA-templated transcription"/>
    <property type="evidence" value="ECO:0007669"/>
    <property type="project" value="TreeGrafter"/>
</dbReference>
<dbReference type="eggNOG" id="KOG0483">
    <property type="taxonomic scope" value="Eukaryota"/>
</dbReference>
<reference evidence="16" key="2">
    <citation type="submission" date="2025-04" db="UniProtKB">
        <authorList>
            <consortium name="RefSeq"/>
        </authorList>
    </citation>
    <scope>IDENTIFICATION</scope>
</reference>
<feature type="coiled-coil region" evidence="11">
    <location>
        <begin position="130"/>
        <end position="164"/>
    </location>
</feature>
<evidence type="ECO:0000256" key="3">
    <source>
        <dbReference type="ARBA" id="ARBA00023125"/>
    </source>
</evidence>
<dbReference type="CDD" id="cd00086">
    <property type="entry name" value="homeodomain"/>
    <property type="match status" value="1"/>
</dbReference>
<keyword evidence="15" id="KW-1185">Reference proteome</keyword>
<dbReference type="Gene3D" id="1.10.10.60">
    <property type="entry name" value="Homeodomain-like"/>
    <property type="match status" value="1"/>
</dbReference>
<dbReference type="PROSITE" id="PS00027">
    <property type="entry name" value="HOMEOBOX_1"/>
    <property type="match status" value="1"/>
</dbReference>
<keyword evidence="5 10" id="KW-0804">Transcription</keyword>
<name>A0A1S3CRT3_CUCME</name>
<feature type="DNA-binding region" description="Homeobox" evidence="8">
    <location>
        <begin position="59"/>
        <end position="118"/>
    </location>
</feature>
<sequence>MKRFSHSDSLDSFISFFSPKDQQPNSKAIGGYSKEFQAMLDSLEEEDNSEDGGSSGGSAPERKRRLKLDQVKGLERHFEVENKLEPDRKMKIAAELELEPRQVTIWFQNRRARWKTKQLEKDYGVLKLNYDALKLDYDVLEKENASLASKVKELREKVNRAMKKGSMERDDSNRDGNNSYISMLKNNNNQIQFTKAMNEDQSLVNFCSVDQAPSLHYW</sequence>
<dbReference type="InterPro" id="IPR003106">
    <property type="entry name" value="Leu_zip_homeo"/>
</dbReference>
<dbReference type="SMR" id="A0A1S3CRT3"/>
<dbReference type="InParanoid" id="A0A1S3CRT3"/>
<dbReference type="SMART" id="SM00389">
    <property type="entry name" value="HOX"/>
    <property type="match status" value="1"/>
</dbReference>
<dbReference type="EnsemblPlants" id="MELO3C003554.2.1">
    <property type="protein sequence ID" value="MELO3C003554.2.1"/>
    <property type="gene ID" value="MELO3C003554.2"/>
</dbReference>
<evidence type="ECO:0000256" key="10">
    <source>
        <dbReference type="RuleBase" id="RU369038"/>
    </source>
</evidence>
<dbReference type="Proteomes" id="UP001652600">
    <property type="component" value="Chromosome 4"/>
</dbReference>
<feature type="domain" description="Homeobox" evidence="13">
    <location>
        <begin position="57"/>
        <end position="117"/>
    </location>
</feature>
<evidence type="ECO:0000256" key="5">
    <source>
        <dbReference type="ARBA" id="ARBA00023163"/>
    </source>
</evidence>
<dbReference type="Gramene" id="MELO3C003554.2.1">
    <property type="protein sequence ID" value="MELO3C003554.2.1"/>
    <property type="gene ID" value="MELO3C003554.2"/>
</dbReference>
<dbReference type="PANTHER" id="PTHR24326:SF535">
    <property type="entry name" value="HOMEOBOX-LEUCINE ZIPPER PROTEIN"/>
    <property type="match status" value="1"/>
</dbReference>
<dbReference type="KEGG" id="cmo:103504010"/>
<proteinExistence type="inferred from homology"/>
<dbReference type="OrthoDB" id="6159439at2759"/>
<evidence type="ECO:0000256" key="4">
    <source>
        <dbReference type="ARBA" id="ARBA00023155"/>
    </source>
</evidence>
<dbReference type="Pfam" id="PF00046">
    <property type="entry name" value="Homeodomain"/>
    <property type="match status" value="1"/>
</dbReference>
<protein>
    <recommendedName>
        <fullName evidence="10">Homeobox-leucine zipper protein</fullName>
    </recommendedName>
    <alternativeName>
        <fullName evidence="10">HD-ZIP protein</fullName>
    </alternativeName>
    <alternativeName>
        <fullName evidence="10">Homeodomain transcription factor</fullName>
    </alternativeName>
</protein>
<evidence type="ECO:0000259" key="13">
    <source>
        <dbReference type="PROSITE" id="PS50071"/>
    </source>
</evidence>
<reference evidence="14" key="1">
    <citation type="submission" date="2023-03" db="UniProtKB">
        <authorList>
            <consortium name="EnsemblPlants"/>
        </authorList>
    </citation>
    <scope>IDENTIFICATION</scope>
</reference>